<evidence type="ECO:0000259" key="5">
    <source>
        <dbReference type="PROSITE" id="PS50931"/>
    </source>
</evidence>
<dbReference type="Pfam" id="PF03466">
    <property type="entry name" value="LysR_substrate"/>
    <property type="match status" value="1"/>
</dbReference>
<dbReference type="GO" id="GO:0003700">
    <property type="term" value="F:DNA-binding transcription factor activity"/>
    <property type="evidence" value="ECO:0007669"/>
    <property type="project" value="InterPro"/>
</dbReference>
<keyword evidence="4" id="KW-0804">Transcription</keyword>
<dbReference type="InterPro" id="IPR036388">
    <property type="entry name" value="WH-like_DNA-bd_sf"/>
</dbReference>
<dbReference type="InterPro" id="IPR058163">
    <property type="entry name" value="LysR-type_TF_proteobact-type"/>
</dbReference>
<dbReference type="PANTHER" id="PTHR30537:SF72">
    <property type="entry name" value="LYSR FAMILY TRANSCRIPTIONAL REGULATOR"/>
    <property type="match status" value="1"/>
</dbReference>
<name>A0A2T9JJ48_9CAUL</name>
<dbReference type="GO" id="GO:0043565">
    <property type="term" value="F:sequence-specific DNA binding"/>
    <property type="evidence" value="ECO:0007669"/>
    <property type="project" value="TreeGrafter"/>
</dbReference>
<dbReference type="Proteomes" id="UP000244913">
    <property type="component" value="Unassembled WGS sequence"/>
</dbReference>
<keyword evidence="2" id="KW-0805">Transcription regulation</keyword>
<dbReference type="Gene3D" id="3.40.190.290">
    <property type="match status" value="1"/>
</dbReference>
<dbReference type="GO" id="GO:0006351">
    <property type="term" value="P:DNA-templated transcription"/>
    <property type="evidence" value="ECO:0007669"/>
    <property type="project" value="TreeGrafter"/>
</dbReference>
<comment type="similarity">
    <text evidence="1">Belongs to the LysR transcriptional regulatory family.</text>
</comment>
<dbReference type="EMBL" id="QDKP01000029">
    <property type="protein sequence ID" value="PVM83731.1"/>
    <property type="molecule type" value="Genomic_DNA"/>
</dbReference>
<reference evidence="6 7" key="1">
    <citation type="submission" date="2018-04" db="EMBL/GenBank/DDBJ databases">
        <title>The genome sequence of Caulobacter sp. 736.</title>
        <authorList>
            <person name="Gao J."/>
            <person name="Sun J."/>
        </authorList>
    </citation>
    <scope>NUCLEOTIDE SEQUENCE [LARGE SCALE GENOMIC DNA]</scope>
    <source>
        <strain evidence="6 7">736</strain>
    </source>
</reference>
<evidence type="ECO:0000256" key="4">
    <source>
        <dbReference type="ARBA" id="ARBA00023163"/>
    </source>
</evidence>
<feature type="domain" description="HTH lysR-type" evidence="5">
    <location>
        <begin position="1"/>
        <end position="59"/>
    </location>
</feature>
<dbReference type="InterPro" id="IPR000847">
    <property type="entry name" value="LysR_HTH_N"/>
</dbReference>
<evidence type="ECO:0000313" key="7">
    <source>
        <dbReference type="Proteomes" id="UP000244913"/>
    </source>
</evidence>
<sequence length="302" mass="32692">MDRFEAMRLFARVVERRSFTKAAADLALPRSTATEAVQQLEARLGVRLLQRTTRSVAPTLDGEAYYRRCLKLLDELDETENAFRRASPRGELRVDVQGALARRFLLPGLPAFLATYPELRLRMTEGDRLVDLVAEGVDCVLRLGTPADGAPSSSGMAARRVALLPEVTCAAPAYVDRHGAPQSPADLARHHMVGFSRPDGGWHPLEVTEGAAVRQVAVPAAVVVSSAESSLAMGLLGLGLIQVPRYRAEEHLASGALVEVLTAHPPTPTPVNLLWPRDRQLSARTRVFIDWAAERLAGAGAG</sequence>
<evidence type="ECO:0000256" key="3">
    <source>
        <dbReference type="ARBA" id="ARBA00023125"/>
    </source>
</evidence>
<dbReference type="PROSITE" id="PS50931">
    <property type="entry name" value="HTH_LYSR"/>
    <property type="match status" value="1"/>
</dbReference>
<dbReference type="AlphaFoldDB" id="A0A2T9JJ48"/>
<protein>
    <submittedName>
        <fullName evidence="6">LysR family transcriptional regulator</fullName>
    </submittedName>
</protein>
<dbReference type="FunFam" id="1.10.10.10:FF:000001">
    <property type="entry name" value="LysR family transcriptional regulator"/>
    <property type="match status" value="1"/>
</dbReference>
<dbReference type="SUPFAM" id="SSF53850">
    <property type="entry name" value="Periplasmic binding protein-like II"/>
    <property type="match status" value="1"/>
</dbReference>
<dbReference type="Pfam" id="PF00126">
    <property type="entry name" value="HTH_1"/>
    <property type="match status" value="1"/>
</dbReference>
<keyword evidence="7" id="KW-1185">Reference proteome</keyword>
<evidence type="ECO:0000313" key="6">
    <source>
        <dbReference type="EMBL" id="PVM83731.1"/>
    </source>
</evidence>
<gene>
    <name evidence="6" type="ORF">DDF65_09325</name>
</gene>
<dbReference type="PANTHER" id="PTHR30537">
    <property type="entry name" value="HTH-TYPE TRANSCRIPTIONAL REGULATOR"/>
    <property type="match status" value="1"/>
</dbReference>
<dbReference type="Gene3D" id="1.10.10.10">
    <property type="entry name" value="Winged helix-like DNA-binding domain superfamily/Winged helix DNA-binding domain"/>
    <property type="match status" value="1"/>
</dbReference>
<dbReference type="InterPro" id="IPR036390">
    <property type="entry name" value="WH_DNA-bd_sf"/>
</dbReference>
<dbReference type="InterPro" id="IPR005119">
    <property type="entry name" value="LysR_subst-bd"/>
</dbReference>
<evidence type="ECO:0000256" key="1">
    <source>
        <dbReference type="ARBA" id="ARBA00009437"/>
    </source>
</evidence>
<dbReference type="SUPFAM" id="SSF46785">
    <property type="entry name" value="Winged helix' DNA-binding domain"/>
    <property type="match status" value="1"/>
</dbReference>
<dbReference type="RefSeq" id="WP_116566620.1">
    <property type="nucleotide sequence ID" value="NZ_QDKP01000029.1"/>
</dbReference>
<proteinExistence type="inferred from homology"/>
<evidence type="ECO:0000256" key="2">
    <source>
        <dbReference type="ARBA" id="ARBA00023015"/>
    </source>
</evidence>
<accession>A0A2T9JJ48</accession>
<keyword evidence="3" id="KW-0238">DNA-binding</keyword>
<comment type="caution">
    <text evidence="6">The sequence shown here is derived from an EMBL/GenBank/DDBJ whole genome shotgun (WGS) entry which is preliminary data.</text>
</comment>
<organism evidence="6 7">
    <name type="scientific">Caulobacter radicis</name>
    <dbReference type="NCBI Taxonomy" id="2172650"/>
    <lineage>
        <taxon>Bacteria</taxon>
        <taxon>Pseudomonadati</taxon>
        <taxon>Pseudomonadota</taxon>
        <taxon>Alphaproteobacteria</taxon>
        <taxon>Caulobacterales</taxon>
        <taxon>Caulobacteraceae</taxon>
        <taxon>Caulobacter</taxon>
    </lineage>
</organism>